<gene>
    <name evidence="2" type="ORF">BG011_008552</name>
</gene>
<comment type="caution">
    <text evidence="2">The sequence shown here is derived from an EMBL/GenBank/DDBJ whole genome shotgun (WGS) entry which is preliminary data.</text>
</comment>
<reference evidence="2" key="1">
    <citation type="journal article" date="2020" name="Fungal Divers.">
        <title>Resolving the Mortierellaceae phylogeny through synthesis of multi-gene phylogenetics and phylogenomics.</title>
        <authorList>
            <person name="Vandepol N."/>
            <person name="Liber J."/>
            <person name="Desiro A."/>
            <person name="Na H."/>
            <person name="Kennedy M."/>
            <person name="Barry K."/>
            <person name="Grigoriev I.V."/>
            <person name="Miller A.N."/>
            <person name="O'Donnell K."/>
            <person name="Stajich J.E."/>
            <person name="Bonito G."/>
        </authorList>
    </citation>
    <scope>NUCLEOTIDE SEQUENCE</scope>
    <source>
        <strain evidence="2">KOD948</strain>
    </source>
</reference>
<organism evidence="2 3">
    <name type="scientific">Mortierella polycephala</name>
    <dbReference type="NCBI Taxonomy" id="41804"/>
    <lineage>
        <taxon>Eukaryota</taxon>
        <taxon>Fungi</taxon>
        <taxon>Fungi incertae sedis</taxon>
        <taxon>Mucoromycota</taxon>
        <taxon>Mortierellomycotina</taxon>
        <taxon>Mortierellomycetes</taxon>
        <taxon>Mortierellales</taxon>
        <taxon>Mortierellaceae</taxon>
        <taxon>Mortierella</taxon>
    </lineage>
</organism>
<dbReference type="AlphaFoldDB" id="A0A9P6QCG7"/>
<protein>
    <recommendedName>
        <fullName evidence="4">CUE domain-containing protein</fullName>
    </recommendedName>
</protein>
<dbReference type="SUPFAM" id="SSF46934">
    <property type="entry name" value="UBA-like"/>
    <property type="match status" value="1"/>
</dbReference>
<name>A0A9P6QCG7_9FUNG</name>
<keyword evidence="3" id="KW-1185">Reference proteome</keyword>
<feature type="region of interest" description="Disordered" evidence="1">
    <location>
        <begin position="56"/>
        <end position="167"/>
    </location>
</feature>
<evidence type="ECO:0008006" key="4">
    <source>
        <dbReference type="Google" id="ProtNLM"/>
    </source>
</evidence>
<dbReference type="EMBL" id="JAAAJA010000071">
    <property type="protein sequence ID" value="KAG0263608.1"/>
    <property type="molecule type" value="Genomic_DNA"/>
</dbReference>
<dbReference type="InterPro" id="IPR009060">
    <property type="entry name" value="UBA-like_sf"/>
</dbReference>
<evidence type="ECO:0000313" key="3">
    <source>
        <dbReference type="Proteomes" id="UP000726737"/>
    </source>
</evidence>
<dbReference type="Proteomes" id="UP000726737">
    <property type="component" value="Unassembled WGS sequence"/>
</dbReference>
<feature type="compositionally biased region" description="Low complexity" evidence="1">
    <location>
        <begin position="116"/>
        <end position="143"/>
    </location>
</feature>
<proteinExistence type="predicted"/>
<feature type="non-terminal residue" evidence="2">
    <location>
        <position position="225"/>
    </location>
</feature>
<evidence type="ECO:0000313" key="2">
    <source>
        <dbReference type="EMBL" id="KAG0263608.1"/>
    </source>
</evidence>
<dbReference type="OrthoDB" id="2446704at2759"/>
<feature type="compositionally biased region" description="Polar residues" evidence="1">
    <location>
        <begin position="76"/>
        <end position="108"/>
    </location>
</feature>
<evidence type="ECO:0000256" key="1">
    <source>
        <dbReference type="SAM" id="MobiDB-lite"/>
    </source>
</evidence>
<dbReference type="CDD" id="cd14279">
    <property type="entry name" value="CUE"/>
    <property type="match status" value="1"/>
</dbReference>
<sequence>MSSIVNTLLQYFLIVSVAYLYAKMPWTNKKTGSSSMGRALSKLHASGLAEYYTDETKKERPARKYKIIGKEVAKSDPTTDSQKNPSVRTSTRAEGQQPLKQSPPSTEATPKKQSKRSSSGSPTRSKGGKQDQAAKQQQPTTPGKLRSPTTKSSLALDHSNGNVPPIPTEEAARHHRLLSEMFKDVPKSEIEQVLRTVHWDVDEAASILAQEDYTWQHVRRRRSVP</sequence>
<accession>A0A9P6QCG7</accession>